<accession>A0AAU9JNE3</accession>
<keyword evidence="1" id="KW-0175">Coiled coil</keyword>
<feature type="compositionally biased region" description="Low complexity" evidence="2">
    <location>
        <begin position="40"/>
        <end position="51"/>
    </location>
</feature>
<evidence type="ECO:0000256" key="2">
    <source>
        <dbReference type="SAM" id="MobiDB-lite"/>
    </source>
</evidence>
<name>A0AAU9JNE3_9CILI</name>
<evidence type="ECO:0000313" key="4">
    <source>
        <dbReference type="Proteomes" id="UP001162131"/>
    </source>
</evidence>
<feature type="coiled-coil region" evidence="1">
    <location>
        <begin position="222"/>
        <end position="256"/>
    </location>
</feature>
<evidence type="ECO:0000313" key="3">
    <source>
        <dbReference type="EMBL" id="CAG9326629.1"/>
    </source>
</evidence>
<dbReference type="Proteomes" id="UP001162131">
    <property type="component" value="Unassembled WGS sequence"/>
</dbReference>
<dbReference type="EMBL" id="CAJZBQ010000041">
    <property type="protein sequence ID" value="CAG9326629.1"/>
    <property type="molecule type" value="Genomic_DNA"/>
</dbReference>
<proteinExistence type="predicted"/>
<reference evidence="3" key="1">
    <citation type="submission" date="2021-09" db="EMBL/GenBank/DDBJ databases">
        <authorList>
            <consortium name="AG Swart"/>
            <person name="Singh M."/>
            <person name="Singh A."/>
            <person name="Seah K."/>
            <person name="Emmerich C."/>
        </authorList>
    </citation>
    <scope>NUCLEOTIDE SEQUENCE</scope>
    <source>
        <strain evidence="3">ATCC30299</strain>
    </source>
</reference>
<gene>
    <name evidence="3" type="ORF">BSTOLATCC_MIC41903</name>
</gene>
<comment type="caution">
    <text evidence="3">The sequence shown here is derived from an EMBL/GenBank/DDBJ whole genome shotgun (WGS) entry which is preliminary data.</text>
</comment>
<protein>
    <submittedName>
        <fullName evidence="3">Uncharacterized protein</fullName>
    </submittedName>
</protein>
<feature type="region of interest" description="Disordered" evidence="2">
    <location>
        <begin position="27"/>
        <end position="51"/>
    </location>
</feature>
<dbReference type="AlphaFoldDB" id="A0AAU9JNE3"/>
<sequence length="424" mass="50067">MDPYSEKGLEEKIATIRATLRRLGNSLEEEDFDKEEISHSKSSQDSSISNSFNIPATFDALKNHIQESYTPDDHWEPTQPFEYEKEKNILLDKQLKEKDQKIQDLLFLQSDLKDSIERNTEDLKRFQEENHSYRQQLENLNNENNGLRRILDEKDIEIARNKNEIENMKREKEMTSRELERTKRQAEKVDGLLDEITRLKDLNVLLKSKDETKKESDNGKLINSYQQQLNVRDSQINELEKERLMLLKEIDRIKAEKSQSPSKLSRDFNYLEATQTRESTLTQPMTDRTQSVSSLCRDMMKIVGVSHRKDLYSKVVHLYQFHEKFKKDKKLLNNMTKLIIDCSPPNTFDKSPNVHQIWKWLTCILEEYMKIRQSPNQKVINELCEIFSAETQNLVEKVKDVIAENYKLKKSRSQDSQTKGRKLS</sequence>
<evidence type="ECO:0000256" key="1">
    <source>
        <dbReference type="SAM" id="Coils"/>
    </source>
</evidence>
<keyword evidence="4" id="KW-1185">Reference proteome</keyword>
<organism evidence="3 4">
    <name type="scientific">Blepharisma stoltei</name>
    <dbReference type="NCBI Taxonomy" id="1481888"/>
    <lineage>
        <taxon>Eukaryota</taxon>
        <taxon>Sar</taxon>
        <taxon>Alveolata</taxon>
        <taxon>Ciliophora</taxon>
        <taxon>Postciliodesmatophora</taxon>
        <taxon>Heterotrichea</taxon>
        <taxon>Heterotrichida</taxon>
        <taxon>Blepharismidae</taxon>
        <taxon>Blepharisma</taxon>
    </lineage>
</organism>
<feature type="coiled-coil region" evidence="1">
    <location>
        <begin position="109"/>
        <end position="189"/>
    </location>
</feature>